<dbReference type="SUPFAM" id="SSF49899">
    <property type="entry name" value="Concanavalin A-like lectins/glucanases"/>
    <property type="match status" value="1"/>
</dbReference>
<evidence type="ECO:0000259" key="1">
    <source>
        <dbReference type="PROSITE" id="PS51762"/>
    </source>
</evidence>
<accession>A0ABT5ZP18</accession>
<dbReference type="RefSeq" id="WP_276094754.1">
    <property type="nucleotide sequence ID" value="NZ_JARJBC010000013.1"/>
</dbReference>
<organism evidence="2 3">
    <name type="scientific">Streptomyces silvisoli</name>
    <dbReference type="NCBI Taxonomy" id="3034235"/>
    <lineage>
        <taxon>Bacteria</taxon>
        <taxon>Bacillati</taxon>
        <taxon>Actinomycetota</taxon>
        <taxon>Actinomycetes</taxon>
        <taxon>Kitasatosporales</taxon>
        <taxon>Streptomycetaceae</taxon>
        <taxon>Streptomyces</taxon>
    </lineage>
</organism>
<comment type="caution">
    <text evidence="2">The sequence shown here is derived from an EMBL/GenBank/DDBJ whole genome shotgun (WGS) entry which is preliminary data.</text>
</comment>
<evidence type="ECO:0000313" key="3">
    <source>
        <dbReference type="Proteomes" id="UP001216579"/>
    </source>
</evidence>
<protein>
    <submittedName>
        <fullName evidence="2">Family 16 glycosylhydrolase</fullName>
    </submittedName>
</protein>
<proteinExistence type="predicted"/>
<dbReference type="PROSITE" id="PS51762">
    <property type="entry name" value="GH16_2"/>
    <property type="match status" value="1"/>
</dbReference>
<dbReference type="EMBL" id="JARJBC010000013">
    <property type="protein sequence ID" value="MDF3291574.1"/>
    <property type="molecule type" value="Genomic_DNA"/>
</dbReference>
<evidence type="ECO:0000313" key="2">
    <source>
        <dbReference type="EMBL" id="MDF3291574.1"/>
    </source>
</evidence>
<dbReference type="Gene3D" id="2.60.120.200">
    <property type="match status" value="1"/>
</dbReference>
<keyword evidence="3" id="KW-1185">Reference proteome</keyword>
<dbReference type="Pfam" id="PF00722">
    <property type="entry name" value="Glyco_hydro_16"/>
    <property type="match status" value="1"/>
</dbReference>
<dbReference type="CDD" id="cd00413">
    <property type="entry name" value="Glyco_hydrolase_16"/>
    <property type="match status" value="1"/>
</dbReference>
<dbReference type="InterPro" id="IPR000757">
    <property type="entry name" value="Beta-glucanase-like"/>
</dbReference>
<sequence>MGKSLAAIIRSTHASSTAVPTERTRTHTARTVERTHGLAISRVALRQEAICALEGSVRCRTAVISLIAAGLLGACASPGHARPLPARRSNRPTPQPTRRSRWHLVFADTFNTPVSKGAFSDCKHRVDTPAAYCGGLPTAMAAKWWAYPAGWPDTATQRHYAVGGYYDPATTLWISGGQLHIRMWRGATGPVHSATIVPKRLMGLRYGAYEERWRVSHLAAGYKSAHLLSPTDNNRCPNCEVDFPEGEWTGGIYAYAHHINAIGGEQDGFGTRATWGQWHTSRIKWSPGDLRFYLDGRLIGESRTAVPDTPADWDIQNESALNGPPAAPNSWAQMDIADVRGWSWG</sequence>
<feature type="domain" description="GH16" evidence="1">
    <location>
        <begin position="86"/>
        <end position="345"/>
    </location>
</feature>
<dbReference type="Proteomes" id="UP001216579">
    <property type="component" value="Unassembled WGS sequence"/>
</dbReference>
<name>A0ABT5ZP18_9ACTN</name>
<reference evidence="2 3" key="1">
    <citation type="submission" date="2023-03" db="EMBL/GenBank/DDBJ databases">
        <title>Draft genome sequence of Streptomyces sp. RB6PN23 isolated from peat swamp forest in Thailand.</title>
        <authorList>
            <person name="Klaysubun C."/>
            <person name="Duangmal K."/>
        </authorList>
    </citation>
    <scope>NUCLEOTIDE SEQUENCE [LARGE SCALE GENOMIC DNA]</scope>
    <source>
        <strain evidence="2 3">RB6PN23</strain>
    </source>
</reference>
<gene>
    <name evidence="2" type="ORF">P3G67_20550</name>
</gene>
<dbReference type="InterPro" id="IPR013320">
    <property type="entry name" value="ConA-like_dom_sf"/>
</dbReference>